<evidence type="ECO:0000256" key="6">
    <source>
        <dbReference type="RuleBase" id="RU368091"/>
    </source>
</evidence>
<dbReference type="InterPro" id="IPR045090">
    <property type="entry name" value="Pept_M3A_M3B"/>
</dbReference>
<accession>A0A7G9W9V3</accession>
<evidence type="ECO:0000259" key="8">
    <source>
        <dbReference type="Pfam" id="PF08439"/>
    </source>
</evidence>
<evidence type="ECO:0000256" key="1">
    <source>
        <dbReference type="ARBA" id="ARBA00022670"/>
    </source>
</evidence>
<keyword evidence="10" id="KW-1185">Reference proteome</keyword>
<keyword evidence="3 6" id="KW-0378">Hydrolase</keyword>
<dbReference type="GO" id="GO:0006518">
    <property type="term" value="P:peptide metabolic process"/>
    <property type="evidence" value="ECO:0007669"/>
    <property type="project" value="TreeGrafter"/>
</dbReference>
<organism evidence="9 10">
    <name type="scientific">Alkalicella caledoniensis</name>
    <dbReference type="NCBI Taxonomy" id="2731377"/>
    <lineage>
        <taxon>Bacteria</taxon>
        <taxon>Bacillati</taxon>
        <taxon>Bacillota</taxon>
        <taxon>Clostridia</taxon>
        <taxon>Eubacteriales</taxon>
        <taxon>Proteinivoracaceae</taxon>
        <taxon>Alkalicella</taxon>
    </lineage>
</organism>
<reference evidence="9 10" key="1">
    <citation type="submission" date="2020-07" db="EMBL/GenBank/DDBJ databases">
        <title>Alkalicella. sp. LB2 genome.</title>
        <authorList>
            <person name="Postec A."/>
            <person name="Quemeneur M."/>
        </authorList>
    </citation>
    <scope>NUCLEOTIDE SEQUENCE [LARGE SCALE GENOMIC DNA]</scope>
    <source>
        <strain evidence="9 10">LB2</strain>
    </source>
</reference>
<dbReference type="InterPro" id="IPR034009">
    <property type="entry name" value="M3B_PepF_4"/>
</dbReference>
<feature type="domain" description="Peptidase M3A/M3B catalytic" evidence="7">
    <location>
        <begin position="204"/>
        <end position="583"/>
    </location>
</feature>
<dbReference type="InterPro" id="IPR004438">
    <property type="entry name" value="Peptidase_M3B"/>
</dbReference>
<keyword evidence="5 6" id="KW-0482">Metalloprotease</keyword>
<dbReference type="EMBL" id="CP058559">
    <property type="protein sequence ID" value="QNO15465.1"/>
    <property type="molecule type" value="Genomic_DNA"/>
</dbReference>
<dbReference type="Pfam" id="PF08439">
    <property type="entry name" value="Peptidase_M3_N"/>
    <property type="match status" value="1"/>
</dbReference>
<dbReference type="KEGG" id="acae:HYG86_12155"/>
<evidence type="ECO:0000256" key="5">
    <source>
        <dbReference type="ARBA" id="ARBA00023049"/>
    </source>
</evidence>
<dbReference type="GO" id="GO:0006508">
    <property type="term" value="P:proteolysis"/>
    <property type="evidence" value="ECO:0007669"/>
    <property type="project" value="UniProtKB-KW"/>
</dbReference>
<protein>
    <recommendedName>
        <fullName evidence="6">Oligopeptidase F</fullName>
        <ecNumber evidence="6">3.4.24.-</ecNumber>
    </recommendedName>
</protein>
<comment type="similarity">
    <text evidence="6">Belongs to the peptidase M3B family.</text>
</comment>
<evidence type="ECO:0000256" key="3">
    <source>
        <dbReference type="ARBA" id="ARBA00022801"/>
    </source>
</evidence>
<evidence type="ECO:0000259" key="7">
    <source>
        <dbReference type="Pfam" id="PF01432"/>
    </source>
</evidence>
<dbReference type="GO" id="GO:0004222">
    <property type="term" value="F:metalloendopeptidase activity"/>
    <property type="evidence" value="ECO:0007669"/>
    <property type="project" value="UniProtKB-UniRule"/>
</dbReference>
<dbReference type="AlphaFoldDB" id="A0A7G9W9V3"/>
<evidence type="ECO:0000313" key="9">
    <source>
        <dbReference type="EMBL" id="QNO15465.1"/>
    </source>
</evidence>
<keyword evidence="4 6" id="KW-0862">Zinc</keyword>
<dbReference type="Gene3D" id="1.20.140.70">
    <property type="entry name" value="Oligopeptidase f, N-terminal domain"/>
    <property type="match status" value="1"/>
</dbReference>
<dbReference type="InterPro" id="IPR013647">
    <property type="entry name" value="OligopepF_N_dom"/>
</dbReference>
<evidence type="ECO:0000256" key="2">
    <source>
        <dbReference type="ARBA" id="ARBA00022723"/>
    </source>
</evidence>
<dbReference type="SUPFAM" id="SSF55486">
    <property type="entry name" value="Metalloproteases ('zincins'), catalytic domain"/>
    <property type="match status" value="1"/>
</dbReference>
<evidence type="ECO:0000256" key="4">
    <source>
        <dbReference type="ARBA" id="ARBA00022833"/>
    </source>
</evidence>
<dbReference type="EC" id="3.4.24.-" evidence="6"/>
<dbReference type="Proteomes" id="UP000516160">
    <property type="component" value="Chromosome"/>
</dbReference>
<dbReference type="PANTHER" id="PTHR11804:SF45">
    <property type="entry name" value="SIMILAR TO OLIGOENDOPEPTIDASE"/>
    <property type="match status" value="1"/>
</dbReference>
<comment type="cofactor">
    <cofactor evidence="6">
        <name>Zn(2+)</name>
        <dbReference type="ChEBI" id="CHEBI:29105"/>
    </cofactor>
    <text evidence="6">Binds 1 zinc ion.</text>
</comment>
<gene>
    <name evidence="9" type="primary">pepF</name>
    <name evidence="9" type="ORF">HYG86_12155</name>
</gene>
<dbReference type="InterPro" id="IPR042088">
    <property type="entry name" value="OligoPept_F_C"/>
</dbReference>
<comment type="function">
    <text evidence="6">Has oligopeptidase activity and degrades a variety of small bioactive peptides.</text>
</comment>
<dbReference type="PANTHER" id="PTHR11804">
    <property type="entry name" value="PROTEASE M3 THIMET OLIGOPEPTIDASE-RELATED"/>
    <property type="match status" value="1"/>
</dbReference>
<proteinExistence type="inferred from homology"/>
<dbReference type="CDD" id="cd09609">
    <property type="entry name" value="M3B_PepF"/>
    <property type="match status" value="1"/>
</dbReference>
<dbReference type="Gene3D" id="1.10.1370.20">
    <property type="entry name" value="Oligoendopeptidase f, C-terminal domain"/>
    <property type="match status" value="1"/>
</dbReference>
<keyword evidence="1 6" id="KW-0645">Protease</keyword>
<keyword evidence="2 6" id="KW-0479">Metal-binding</keyword>
<evidence type="ECO:0000313" key="10">
    <source>
        <dbReference type="Proteomes" id="UP000516160"/>
    </source>
</evidence>
<dbReference type="InterPro" id="IPR001567">
    <property type="entry name" value="Pept_M3A_M3B_dom"/>
</dbReference>
<feature type="domain" description="Oligopeptidase F N-terminal" evidence="8">
    <location>
        <begin position="115"/>
        <end position="181"/>
    </location>
</feature>
<name>A0A7G9W9V3_ALKCA</name>
<dbReference type="RefSeq" id="WP_213165828.1">
    <property type="nucleotide sequence ID" value="NZ_CP058559.1"/>
</dbReference>
<sequence>MDKKVLERKDVDQSLTWDLTAIYKTEEEYEAAVKKAQELVGEIEATFKGKLNSAETINNCLDKLKKAMETMNLAGTFANLSVSVDQANGENQGRYMKFMNVMSSLSSKLSFVRSEIIEADESIIEEAISSSSENANYLEDIKQEKQYALHPEVERVLSALSGTLNAPYGIYNKAKLADMDFGTFTVDGKEYPLSFVLFENEWEYENDTKVRHAAFEAFSKKIKEYQHTIAAAYQTQIQKEKSLADLRGFESVFDSLLFPQRVSRELYNRQIDVIMEKLAPHMRKYAKLLQKVHKLDKMTWTDLKLAVDPAFEPKVSVEESKQYMYDALGIMGEDYLEMVKRSYDERWVDFVQNKGKSTGAFCASPYGSHPFILISWSNRMAEVFVLAHELGHAGHFYLANSHQNIFNTRPSMYFIEAPSTINEMLLANHLINTNDDPRFKRWVLSSMVSRTYYHNFVTHLLEAAYQREVYKIIDAGGSVQAPKLSQLKKQVLEQFWGDTVEINEGAELTWMRQPHYYMGLYPYTYSAGLTIGTQVSKRILAEGQPAVEDWREVLKSGGTKSPVELAKMAGVDVTTEKPLLDTIEYIGEMIEEIIKITEDLGEI</sequence>
<dbReference type="Pfam" id="PF01432">
    <property type="entry name" value="Peptidase_M3"/>
    <property type="match status" value="1"/>
</dbReference>
<dbReference type="GO" id="GO:0046872">
    <property type="term" value="F:metal ion binding"/>
    <property type="evidence" value="ECO:0007669"/>
    <property type="project" value="UniProtKB-UniRule"/>
</dbReference>
<dbReference type="NCBIfam" id="TIGR00181">
    <property type="entry name" value="pepF"/>
    <property type="match status" value="1"/>
</dbReference>